<dbReference type="InterPro" id="IPR027417">
    <property type="entry name" value="P-loop_NTPase"/>
</dbReference>
<accession>A0ABP7WUN4</accession>
<dbReference type="InterPro" id="IPR014016">
    <property type="entry name" value="UvrD-like_ATP-bd"/>
</dbReference>
<evidence type="ECO:0000313" key="8">
    <source>
        <dbReference type="EMBL" id="GAA4096889.1"/>
    </source>
</evidence>
<proteinExistence type="predicted"/>
<dbReference type="InterPro" id="IPR027785">
    <property type="entry name" value="UvrD-like_helicase_C"/>
</dbReference>
<dbReference type="SUPFAM" id="SSF52540">
    <property type="entry name" value="P-loop containing nucleoside triphosphate hydrolases"/>
    <property type="match status" value="1"/>
</dbReference>
<keyword evidence="4 5" id="KW-0067">ATP-binding</keyword>
<evidence type="ECO:0000313" key="9">
    <source>
        <dbReference type="Proteomes" id="UP001500683"/>
    </source>
</evidence>
<dbReference type="EMBL" id="BAAAZG010000055">
    <property type="protein sequence ID" value="GAA4096889.1"/>
    <property type="molecule type" value="Genomic_DNA"/>
</dbReference>
<dbReference type="Proteomes" id="UP001500683">
    <property type="component" value="Unassembled WGS sequence"/>
</dbReference>
<evidence type="ECO:0000256" key="3">
    <source>
        <dbReference type="ARBA" id="ARBA00022806"/>
    </source>
</evidence>
<keyword evidence="3 5" id="KW-0347">Helicase</keyword>
<reference evidence="9" key="1">
    <citation type="journal article" date="2019" name="Int. J. Syst. Evol. Microbiol.">
        <title>The Global Catalogue of Microorganisms (GCM) 10K type strain sequencing project: providing services to taxonomists for standard genome sequencing and annotation.</title>
        <authorList>
            <consortium name="The Broad Institute Genomics Platform"/>
            <consortium name="The Broad Institute Genome Sequencing Center for Infectious Disease"/>
            <person name="Wu L."/>
            <person name="Ma J."/>
        </authorList>
    </citation>
    <scope>NUCLEOTIDE SEQUENCE [LARGE SCALE GENOMIC DNA]</scope>
    <source>
        <strain evidence="9">JCM 16702</strain>
    </source>
</reference>
<dbReference type="Gene3D" id="3.40.50.300">
    <property type="entry name" value="P-loop containing nucleotide triphosphate hydrolases"/>
    <property type="match status" value="3"/>
</dbReference>
<dbReference type="PANTHER" id="PTHR11070:SF45">
    <property type="entry name" value="DNA 3'-5' HELICASE"/>
    <property type="match status" value="1"/>
</dbReference>
<keyword evidence="2 5" id="KW-0378">Hydrolase</keyword>
<feature type="compositionally biased region" description="Polar residues" evidence="6">
    <location>
        <begin position="1"/>
        <end position="13"/>
    </location>
</feature>
<organism evidence="8 9">
    <name type="scientific">Actinomadura miaoliensis</name>
    <dbReference type="NCBI Taxonomy" id="430685"/>
    <lineage>
        <taxon>Bacteria</taxon>
        <taxon>Bacillati</taxon>
        <taxon>Actinomycetota</taxon>
        <taxon>Actinomycetes</taxon>
        <taxon>Streptosporangiales</taxon>
        <taxon>Thermomonosporaceae</taxon>
        <taxon>Actinomadura</taxon>
    </lineage>
</organism>
<dbReference type="Pfam" id="PF13538">
    <property type="entry name" value="UvrD_C_2"/>
    <property type="match status" value="1"/>
</dbReference>
<evidence type="ECO:0000256" key="2">
    <source>
        <dbReference type="ARBA" id="ARBA00022801"/>
    </source>
</evidence>
<gene>
    <name evidence="8" type="ORF">GCM10022214_70910</name>
</gene>
<feature type="binding site" evidence="5">
    <location>
        <begin position="233"/>
        <end position="240"/>
    </location>
    <ligand>
        <name>ATP</name>
        <dbReference type="ChEBI" id="CHEBI:30616"/>
    </ligand>
</feature>
<evidence type="ECO:0000256" key="1">
    <source>
        <dbReference type="ARBA" id="ARBA00022741"/>
    </source>
</evidence>
<keyword evidence="1 5" id="KW-0547">Nucleotide-binding</keyword>
<keyword evidence="9" id="KW-1185">Reference proteome</keyword>
<evidence type="ECO:0000256" key="5">
    <source>
        <dbReference type="PROSITE-ProRule" id="PRU00560"/>
    </source>
</evidence>
<feature type="region of interest" description="Disordered" evidence="6">
    <location>
        <begin position="1"/>
        <end position="32"/>
    </location>
</feature>
<feature type="compositionally biased region" description="Basic and acidic residues" evidence="6">
    <location>
        <begin position="16"/>
        <end position="32"/>
    </location>
</feature>
<sequence>MATRQDATPQAVSTPGREKSGDGADEDVRHAAVRAEQEYVTRVYDRLDEERAEAEAALRAGPGEGGGSAFSAQVERTVVAGERARRLSRLNAVERGLCFGRVDHRPDGDGEPGDTFYIGRIGLRDENREPLLIDWRAPAARPFYTATPGSPGTLARRRHLHLRGRTVVGIDDEVFDLDGLSEDDRSTLVGEAALLATLRRGRTGRMSDVVATIQEEQDQVIRAGLPGILVVQGGPGTGKTVAALHRAAYLLYTHRDVLERRGVLVVGPNATFLRYIEQVLPGLGETDVALATVGELFPGVRATAAETPEVAVLKGGLRMAGLVEAAVRDRQRVPDGDLEVESDGLTLRVDHETCLRVRDRARALRAPHNVQRRLFLHEMLEALALNRAEQYDRMTDEPLEQMARDGGLPEWLQELIAESADEPLLDEADLRLAKEALWHDPAVRAALDGLWPELTPGRLLEELFADRAAVGRAGAAAGLEEAECDLLVRPPGGPWTISDVPLLDEAAELLGEDDRAGRARARAAAAERAEEELYAREVIQVTGLTEVEGLDAGLLAGRHHDDGPPRTTAERAAADRTWVYGHVIVDEAQELSEMAWRTVMRRIPTRSLTVVGDIAQTGSPAGARSWEQMLDRYVTDGWREQRLLVNYRTPAAIMRVAEDVLAAVAPDQSAPRAVRDDGPPPVAVRVPGEETATRLRALVEAELGEIAAGTEGRLAVITSAARHAVARAALPDAPAGATPEALDSPVVVLTCEEAKGLEFDAVVVVDPAGIVAQSPRGGQDLYVAITRATRRLTVVHDGDLPPMLARLASR</sequence>
<feature type="domain" description="UvrD-like helicase ATP-binding" evidence="7">
    <location>
        <begin position="212"/>
        <end position="650"/>
    </location>
</feature>
<evidence type="ECO:0000256" key="6">
    <source>
        <dbReference type="SAM" id="MobiDB-lite"/>
    </source>
</evidence>
<dbReference type="PROSITE" id="PS51198">
    <property type="entry name" value="UVRD_HELICASE_ATP_BIND"/>
    <property type="match status" value="1"/>
</dbReference>
<evidence type="ECO:0000259" key="7">
    <source>
        <dbReference type="PROSITE" id="PS51198"/>
    </source>
</evidence>
<protein>
    <submittedName>
        <fullName evidence="8">AAA family ATPase</fullName>
    </submittedName>
</protein>
<comment type="caution">
    <text evidence="8">The sequence shown here is derived from an EMBL/GenBank/DDBJ whole genome shotgun (WGS) entry which is preliminary data.</text>
</comment>
<dbReference type="PANTHER" id="PTHR11070">
    <property type="entry name" value="UVRD / RECB / PCRA DNA HELICASE FAMILY MEMBER"/>
    <property type="match status" value="1"/>
</dbReference>
<evidence type="ECO:0000256" key="4">
    <source>
        <dbReference type="ARBA" id="ARBA00022840"/>
    </source>
</evidence>
<name>A0ABP7WUN4_9ACTN</name>
<dbReference type="InterPro" id="IPR000212">
    <property type="entry name" value="DNA_helicase_UvrD/REP"/>
</dbReference>